<gene>
    <name evidence="2" type="ORF">HPLM_LOCUS17161</name>
</gene>
<dbReference type="EMBL" id="UZAF01019802">
    <property type="protein sequence ID" value="VDO63708.1"/>
    <property type="molecule type" value="Genomic_DNA"/>
</dbReference>
<keyword evidence="3" id="KW-1185">Reference proteome</keyword>
<accession>A0A0N4WZ32</accession>
<reference evidence="2 3" key="2">
    <citation type="submission" date="2018-11" db="EMBL/GenBank/DDBJ databases">
        <authorList>
            <consortium name="Pathogen Informatics"/>
        </authorList>
    </citation>
    <scope>NUCLEOTIDE SEQUENCE [LARGE SCALE GENOMIC DNA]</scope>
    <source>
        <strain evidence="2 3">MHpl1</strain>
    </source>
</reference>
<evidence type="ECO:0000256" key="1">
    <source>
        <dbReference type="SAM" id="SignalP"/>
    </source>
</evidence>
<evidence type="ECO:0000313" key="2">
    <source>
        <dbReference type="EMBL" id="VDO63708.1"/>
    </source>
</evidence>
<reference evidence="4" key="1">
    <citation type="submission" date="2017-02" db="UniProtKB">
        <authorList>
            <consortium name="WormBaseParasite"/>
        </authorList>
    </citation>
    <scope>IDENTIFICATION</scope>
</reference>
<organism evidence="4">
    <name type="scientific">Haemonchus placei</name>
    <name type="common">Barber's pole worm</name>
    <dbReference type="NCBI Taxonomy" id="6290"/>
    <lineage>
        <taxon>Eukaryota</taxon>
        <taxon>Metazoa</taxon>
        <taxon>Ecdysozoa</taxon>
        <taxon>Nematoda</taxon>
        <taxon>Chromadorea</taxon>
        <taxon>Rhabditida</taxon>
        <taxon>Rhabditina</taxon>
        <taxon>Rhabditomorpha</taxon>
        <taxon>Strongyloidea</taxon>
        <taxon>Trichostrongylidae</taxon>
        <taxon>Haemonchus</taxon>
    </lineage>
</organism>
<dbReference type="AlphaFoldDB" id="A0A0N4WZ32"/>
<dbReference type="WBParaSite" id="HPLM_0001716901-mRNA-1">
    <property type="protein sequence ID" value="HPLM_0001716901-mRNA-1"/>
    <property type="gene ID" value="HPLM_0001716901"/>
</dbReference>
<name>A0A0N4WZ32_HAEPC</name>
<keyword evidence="1" id="KW-0732">Signal</keyword>
<sequence>MQPAPWMMPFVFMPFAAISPCIGRFSQEQQVLRERDIDFPICKGRGRDAIFPTCSFRAITVVLLTRS</sequence>
<protein>
    <submittedName>
        <fullName evidence="4">Secreted protein</fullName>
    </submittedName>
</protein>
<feature type="signal peptide" evidence="1">
    <location>
        <begin position="1"/>
        <end position="23"/>
    </location>
</feature>
<feature type="chain" id="PRO_5043124203" evidence="1">
    <location>
        <begin position="24"/>
        <end position="67"/>
    </location>
</feature>
<evidence type="ECO:0000313" key="4">
    <source>
        <dbReference type="WBParaSite" id="HPLM_0001716901-mRNA-1"/>
    </source>
</evidence>
<proteinExistence type="predicted"/>
<evidence type="ECO:0000313" key="3">
    <source>
        <dbReference type="Proteomes" id="UP000268014"/>
    </source>
</evidence>
<dbReference type="Proteomes" id="UP000268014">
    <property type="component" value="Unassembled WGS sequence"/>
</dbReference>